<accession>A0A2U8E2Y1</accession>
<evidence type="ECO:0000256" key="4">
    <source>
        <dbReference type="ARBA" id="ARBA00022759"/>
    </source>
</evidence>
<evidence type="ECO:0000256" key="6">
    <source>
        <dbReference type="ARBA" id="ARBA00022833"/>
    </source>
</evidence>
<dbReference type="EMBL" id="CP023004">
    <property type="protein sequence ID" value="AWI09064.1"/>
    <property type="molecule type" value="Genomic_DNA"/>
</dbReference>
<keyword evidence="4 7" id="KW-0255">Endonuclease</keyword>
<keyword evidence="3 7" id="KW-0479">Metal-binding</keyword>
<dbReference type="InterPro" id="IPR023091">
    <property type="entry name" value="MetalPrtase_cat_dom_sf_prd"/>
</dbReference>
<dbReference type="PANTHER" id="PTHR46986">
    <property type="entry name" value="ENDORIBONUCLEASE YBEY, CHLOROPLASTIC"/>
    <property type="match status" value="1"/>
</dbReference>
<gene>
    <name evidence="7 8" type="primary">ybeY</name>
    <name evidence="8" type="ORF">CKA38_07265</name>
</gene>
<comment type="function">
    <text evidence="7">Single strand-specific metallo-endoribonuclease involved in late-stage 70S ribosome quality control and in maturation of the 3' terminus of the 16S rRNA.</text>
</comment>
<dbReference type="GO" id="GO:0008270">
    <property type="term" value="F:zinc ion binding"/>
    <property type="evidence" value="ECO:0007669"/>
    <property type="project" value="UniProtKB-UniRule"/>
</dbReference>
<proteinExistence type="inferred from homology"/>
<keyword evidence="5 7" id="KW-0378">Hydrolase</keyword>
<dbReference type="EC" id="3.1.-.-" evidence="7"/>
<dbReference type="GO" id="GO:0004222">
    <property type="term" value="F:metalloendopeptidase activity"/>
    <property type="evidence" value="ECO:0007669"/>
    <property type="project" value="InterPro"/>
</dbReference>
<keyword evidence="7" id="KW-0690">Ribosome biogenesis</keyword>
<dbReference type="PROSITE" id="PS01306">
    <property type="entry name" value="UPF0054"/>
    <property type="match status" value="1"/>
</dbReference>
<evidence type="ECO:0000256" key="1">
    <source>
        <dbReference type="ARBA" id="ARBA00010875"/>
    </source>
</evidence>
<keyword evidence="2 7" id="KW-0540">Nuclease</keyword>
<dbReference type="OrthoDB" id="9807740at2"/>
<dbReference type="KEGG" id="elut:CKA38_07265"/>
<keyword evidence="9" id="KW-1185">Reference proteome</keyword>
<evidence type="ECO:0000256" key="5">
    <source>
        <dbReference type="ARBA" id="ARBA00022801"/>
    </source>
</evidence>
<evidence type="ECO:0000313" key="9">
    <source>
        <dbReference type="Proteomes" id="UP000244896"/>
    </source>
</evidence>
<dbReference type="Gene3D" id="3.40.390.30">
    <property type="entry name" value="Metalloproteases ('zincins'), catalytic domain"/>
    <property type="match status" value="1"/>
</dbReference>
<reference evidence="8 9" key="1">
    <citation type="journal article" date="2018" name="Syst. Appl. Microbiol.">
        <title>Ereboglobus luteus gen. nov. sp. nov. from cockroach guts, and new insights into the oxygen relationship of the genera Opitutus and Didymococcus (Verrucomicrobia: Opitutaceae).</title>
        <authorList>
            <person name="Tegtmeier D."/>
            <person name="Belitz A."/>
            <person name="Radek R."/>
            <person name="Heimerl T."/>
            <person name="Brune A."/>
        </authorList>
    </citation>
    <scope>NUCLEOTIDE SEQUENCE [LARGE SCALE GENOMIC DNA]</scope>
    <source>
        <strain evidence="8 9">Ho45</strain>
    </source>
</reference>
<dbReference type="InterPro" id="IPR002036">
    <property type="entry name" value="YbeY"/>
</dbReference>
<keyword evidence="7" id="KW-0698">rRNA processing</keyword>
<sequence length="157" mass="17501">MREVLVRNSHRRLRLDRKCRAALERAIGVLDENRAKFLGGCPDGELSIVFLSDAALAKLHDEFLNDPTTTDVITFEGAPEFGVAGEVCVSADTAANYARAHGREFAEELMLYVAHGWLHLAGYDDLQPAKKRRMRAAENRAMTLLRKADALPGFVYK</sequence>
<dbReference type="SUPFAM" id="SSF55486">
    <property type="entry name" value="Metalloproteases ('zincins'), catalytic domain"/>
    <property type="match status" value="1"/>
</dbReference>
<dbReference type="Pfam" id="PF02130">
    <property type="entry name" value="YbeY"/>
    <property type="match status" value="1"/>
</dbReference>
<dbReference type="GO" id="GO:0005737">
    <property type="term" value="C:cytoplasm"/>
    <property type="evidence" value="ECO:0007669"/>
    <property type="project" value="UniProtKB-SubCell"/>
</dbReference>
<evidence type="ECO:0000256" key="2">
    <source>
        <dbReference type="ARBA" id="ARBA00022722"/>
    </source>
</evidence>
<evidence type="ECO:0000313" key="8">
    <source>
        <dbReference type="EMBL" id="AWI09064.1"/>
    </source>
</evidence>
<organism evidence="8 9">
    <name type="scientific">Ereboglobus luteus</name>
    <dbReference type="NCBI Taxonomy" id="1796921"/>
    <lineage>
        <taxon>Bacteria</taxon>
        <taxon>Pseudomonadati</taxon>
        <taxon>Verrucomicrobiota</taxon>
        <taxon>Opitutia</taxon>
        <taxon>Opitutales</taxon>
        <taxon>Opitutaceae</taxon>
        <taxon>Ereboglobus</taxon>
    </lineage>
</organism>
<dbReference type="GO" id="GO:0006364">
    <property type="term" value="P:rRNA processing"/>
    <property type="evidence" value="ECO:0007669"/>
    <property type="project" value="UniProtKB-UniRule"/>
</dbReference>
<comment type="cofactor">
    <cofactor evidence="7">
        <name>Zn(2+)</name>
        <dbReference type="ChEBI" id="CHEBI:29105"/>
    </cofactor>
    <text evidence="7">Binds 1 zinc ion.</text>
</comment>
<dbReference type="NCBIfam" id="TIGR00043">
    <property type="entry name" value="rRNA maturation RNase YbeY"/>
    <property type="match status" value="1"/>
</dbReference>
<dbReference type="HAMAP" id="MF_00009">
    <property type="entry name" value="Endoribonucl_YbeY"/>
    <property type="match status" value="1"/>
</dbReference>
<keyword evidence="6 7" id="KW-0862">Zinc</keyword>
<keyword evidence="7" id="KW-0963">Cytoplasm</keyword>
<dbReference type="AlphaFoldDB" id="A0A2U8E2Y1"/>
<protein>
    <recommendedName>
        <fullName evidence="7">Endoribonuclease YbeY</fullName>
        <ecNumber evidence="7">3.1.-.-</ecNumber>
    </recommendedName>
</protein>
<dbReference type="GO" id="GO:0004521">
    <property type="term" value="F:RNA endonuclease activity"/>
    <property type="evidence" value="ECO:0007669"/>
    <property type="project" value="UniProtKB-UniRule"/>
</dbReference>
<feature type="binding site" evidence="7">
    <location>
        <position position="125"/>
    </location>
    <ligand>
        <name>Zn(2+)</name>
        <dbReference type="ChEBI" id="CHEBI:29105"/>
        <note>catalytic</note>
    </ligand>
</feature>
<dbReference type="Proteomes" id="UP000244896">
    <property type="component" value="Chromosome"/>
</dbReference>
<comment type="subcellular location">
    <subcellularLocation>
        <location evidence="7">Cytoplasm</location>
    </subcellularLocation>
</comment>
<feature type="binding site" evidence="7">
    <location>
        <position position="115"/>
    </location>
    <ligand>
        <name>Zn(2+)</name>
        <dbReference type="ChEBI" id="CHEBI:29105"/>
        <note>catalytic</note>
    </ligand>
</feature>
<name>A0A2U8E2Y1_9BACT</name>
<evidence type="ECO:0000256" key="7">
    <source>
        <dbReference type="HAMAP-Rule" id="MF_00009"/>
    </source>
</evidence>
<feature type="binding site" evidence="7">
    <location>
        <position position="119"/>
    </location>
    <ligand>
        <name>Zn(2+)</name>
        <dbReference type="ChEBI" id="CHEBI:29105"/>
        <note>catalytic</note>
    </ligand>
</feature>
<comment type="similarity">
    <text evidence="1 7">Belongs to the endoribonuclease YbeY family.</text>
</comment>
<dbReference type="RefSeq" id="WP_108824878.1">
    <property type="nucleotide sequence ID" value="NZ_CP023004.1"/>
</dbReference>
<dbReference type="PANTHER" id="PTHR46986:SF1">
    <property type="entry name" value="ENDORIBONUCLEASE YBEY, CHLOROPLASTIC"/>
    <property type="match status" value="1"/>
</dbReference>
<dbReference type="InterPro" id="IPR020549">
    <property type="entry name" value="YbeY_CS"/>
</dbReference>
<evidence type="ECO:0000256" key="3">
    <source>
        <dbReference type="ARBA" id="ARBA00022723"/>
    </source>
</evidence>